<keyword evidence="3" id="KW-0472">Membrane</keyword>
<feature type="region of interest" description="Disordered" evidence="2">
    <location>
        <begin position="291"/>
        <end position="321"/>
    </location>
</feature>
<dbReference type="Proteomes" id="UP000830116">
    <property type="component" value="Chromosome"/>
</dbReference>
<keyword evidence="3" id="KW-1133">Transmembrane helix</keyword>
<evidence type="ECO:0000313" key="5">
    <source>
        <dbReference type="Proteomes" id="UP000830116"/>
    </source>
</evidence>
<keyword evidence="1" id="KW-0175">Coiled coil</keyword>
<organism evidence="4 5">
    <name type="scientific">Bdellovibrio reynosensis</name>
    <dbReference type="NCBI Taxonomy" id="2835041"/>
    <lineage>
        <taxon>Bacteria</taxon>
        <taxon>Pseudomonadati</taxon>
        <taxon>Bdellovibrionota</taxon>
        <taxon>Bdellovibrionia</taxon>
        <taxon>Bdellovibrionales</taxon>
        <taxon>Pseudobdellovibrionaceae</taxon>
        <taxon>Bdellovibrio</taxon>
    </lineage>
</organism>
<feature type="transmembrane region" description="Helical" evidence="3">
    <location>
        <begin position="16"/>
        <end position="34"/>
    </location>
</feature>
<name>A0ABY4C976_9BACT</name>
<gene>
    <name evidence="4" type="ORF">MNR06_00755</name>
</gene>
<feature type="region of interest" description="Disordered" evidence="2">
    <location>
        <begin position="70"/>
        <end position="90"/>
    </location>
</feature>
<protein>
    <recommendedName>
        <fullName evidence="6">Kinesin</fullName>
    </recommendedName>
</protein>
<feature type="compositionally biased region" description="Basic and acidic residues" evidence="2">
    <location>
        <begin position="307"/>
        <end position="321"/>
    </location>
</feature>
<evidence type="ECO:0008006" key="6">
    <source>
        <dbReference type="Google" id="ProtNLM"/>
    </source>
</evidence>
<evidence type="ECO:0000256" key="3">
    <source>
        <dbReference type="SAM" id="Phobius"/>
    </source>
</evidence>
<evidence type="ECO:0000256" key="2">
    <source>
        <dbReference type="SAM" id="MobiDB-lite"/>
    </source>
</evidence>
<evidence type="ECO:0000313" key="4">
    <source>
        <dbReference type="EMBL" id="UOF01482.1"/>
    </source>
</evidence>
<keyword evidence="5" id="KW-1185">Reference proteome</keyword>
<feature type="coiled-coil region" evidence="1">
    <location>
        <begin position="110"/>
        <end position="210"/>
    </location>
</feature>
<evidence type="ECO:0000256" key="1">
    <source>
        <dbReference type="SAM" id="Coils"/>
    </source>
</evidence>
<sequence length="334" mass="35025">MTIEKFLSFWSQHNTVIIESLVGLVIFLSLVLAYRSFFGKKGDASHSSEAGSNLDTAQLEKTLQKILDNQSSGTAVKSRPADDLGMDVDLGLDTPTESASSLSGEAGVEVEQMKISLADSQKRIEALQAQLKDAQGRAQEAMLAAQSTTAAAAAAGSADAGQSAELAAKVKDLEARLSEYEIISEDIADLSRFREENEELRKQLEGLQKGLGASYVAPVEEAAPAAAPAAVEPAPEPVAAEPAPEAPAAITEAEVAMEPVIESASEPAPATDAGSELIDDELMKEFAAAVEGQKKDALDSAAAKAGEGSEKPKESADESEKLMNEFENFVAKKS</sequence>
<accession>A0ABY4C976</accession>
<keyword evidence="3" id="KW-0812">Transmembrane</keyword>
<dbReference type="EMBL" id="CP093442">
    <property type="protein sequence ID" value="UOF01482.1"/>
    <property type="molecule type" value="Genomic_DNA"/>
</dbReference>
<dbReference type="RefSeq" id="WP_243537922.1">
    <property type="nucleotide sequence ID" value="NZ_CP093442.1"/>
</dbReference>
<proteinExistence type="predicted"/>
<reference evidence="4" key="1">
    <citation type="submission" date="2022-03" db="EMBL/GenBank/DDBJ databases">
        <title>Genome Identification and Characterization of new species Bdellovibrio reynosense LBG001 sp. nov. from a Mexico soil sample.</title>
        <authorList>
            <person name="Camilli A."/>
            <person name="Ajao Y."/>
            <person name="Guo X."/>
        </authorList>
    </citation>
    <scope>NUCLEOTIDE SEQUENCE</scope>
    <source>
        <strain evidence="4">LBG001</strain>
    </source>
</reference>